<evidence type="ECO:0000313" key="8">
    <source>
        <dbReference type="EMBL" id="EFJ37949.1"/>
    </source>
</evidence>
<dbReference type="InterPro" id="IPR004710">
    <property type="entry name" value="Bilac:Na_transpt"/>
</dbReference>
<dbReference type="Gramene" id="EFJ37949">
    <property type="protein sequence ID" value="EFJ37949"/>
    <property type="gene ID" value="SELMODRAFT_164064"/>
</dbReference>
<dbReference type="HOGENOM" id="CLU_034788_1_2_1"/>
<dbReference type="EMBL" id="GL377565">
    <property type="protein sequence ID" value="EFJ37949.1"/>
    <property type="molecule type" value="Genomic_DNA"/>
</dbReference>
<feature type="transmembrane region" description="Helical" evidence="7">
    <location>
        <begin position="299"/>
        <end position="320"/>
    </location>
</feature>
<evidence type="ECO:0000256" key="1">
    <source>
        <dbReference type="ARBA" id="ARBA00004119"/>
    </source>
</evidence>
<reference evidence="8 9" key="1">
    <citation type="journal article" date="2011" name="Science">
        <title>The Selaginella genome identifies genetic changes associated with the evolution of vascular plants.</title>
        <authorList>
            <person name="Banks J.A."/>
            <person name="Nishiyama T."/>
            <person name="Hasebe M."/>
            <person name="Bowman J.L."/>
            <person name="Gribskov M."/>
            <person name="dePamphilis C."/>
            <person name="Albert V.A."/>
            <person name="Aono N."/>
            <person name="Aoyama T."/>
            <person name="Ambrose B.A."/>
            <person name="Ashton N.W."/>
            <person name="Axtell M.J."/>
            <person name="Barker E."/>
            <person name="Barker M.S."/>
            <person name="Bennetzen J.L."/>
            <person name="Bonawitz N.D."/>
            <person name="Chapple C."/>
            <person name="Cheng C."/>
            <person name="Correa L.G."/>
            <person name="Dacre M."/>
            <person name="DeBarry J."/>
            <person name="Dreyer I."/>
            <person name="Elias M."/>
            <person name="Engstrom E.M."/>
            <person name="Estelle M."/>
            <person name="Feng L."/>
            <person name="Finet C."/>
            <person name="Floyd S.K."/>
            <person name="Frommer W.B."/>
            <person name="Fujita T."/>
            <person name="Gramzow L."/>
            <person name="Gutensohn M."/>
            <person name="Harholt J."/>
            <person name="Hattori M."/>
            <person name="Heyl A."/>
            <person name="Hirai T."/>
            <person name="Hiwatashi Y."/>
            <person name="Ishikawa M."/>
            <person name="Iwata M."/>
            <person name="Karol K.G."/>
            <person name="Koehler B."/>
            <person name="Kolukisaoglu U."/>
            <person name="Kubo M."/>
            <person name="Kurata T."/>
            <person name="Lalonde S."/>
            <person name="Li K."/>
            <person name="Li Y."/>
            <person name="Litt A."/>
            <person name="Lyons E."/>
            <person name="Manning G."/>
            <person name="Maruyama T."/>
            <person name="Michael T.P."/>
            <person name="Mikami K."/>
            <person name="Miyazaki S."/>
            <person name="Morinaga S."/>
            <person name="Murata T."/>
            <person name="Mueller-Roeber B."/>
            <person name="Nelson D.R."/>
            <person name="Obara M."/>
            <person name="Oguri Y."/>
            <person name="Olmstead R.G."/>
            <person name="Onodera N."/>
            <person name="Petersen B.L."/>
            <person name="Pils B."/>
            <person name="Prigge M."/>
            <person name="Rensing S.A."/>
            <person name="Riano-Pachon D.M."/>
            <person name="Roberts A.W."/>
            <person name="Sato Y."/>
            <person name="Scheller H.V."/>
            <person name="Schulz B."/>
            <person name="Schulz C."/>
            <person name="Shakirov E.V."/>
            <person name="Shibagaki N."/>
            <person name="Shinohara N."/>
            <person name="Shippen D.E."/>
            <person name="Soerensen I."/>
            <person name="Sotooka R."/>
            <person name="Sugimoto N."/>
            <person name="Sugita M."/>
            <person name="Sumikawa N."/>
            <person name="Tanurdzic M."/>
            <person name="Theissen G."/>
            <person name="Ulvskov P."/>
            <person name="Wakazuki S."/>
            <person name="Weng J.K."/>
            <person name="Willats W.W."/>
            <person name="Wipf D."/>
            <person name="Wolf P.G."/>
            <person name="Yang L."/>
            <person name="Zimmer A.D."/>
            <person name="Zhu Q."/>
            <person name="Mitros T."/>
            <person name="Hellsten U."/>
            <person name="Loque D."/>
            <person name="Otillar R."/>
            <person name="Salamov A."/>
            <person name="Schmutz J."/>
            <person name="Shapiro H."/>
            <person name="Lindquist E."/>
            <person name="Lucas S."/>
            <person name="Rokhsar D."/>
            <person name="Grigoriev I.V."/>
        </authorList>
    </citation>
    <scope>NUCLEOTIDE SEQUENCE [LARGE SCALE GENOMIC DNA]</scope>
</reference>
<dbReference type="OMA" id="NWVQPKW"/>
<dbReference type="STRING" id="88036.D8QMJ7"/>
<dbReference type="Proteomes" id="UP000001514">
    <property type="component" value="Unassembled WGS sequence"/>
</dbReference>
<dbReference type="Gene3D" id="1.20.1530.20">
    <property type="match status" value="1"/>
</dbReference>
<dbReference type="Pfam" id="PF01758">
    <property type="entry name" value="SBF"/>
    <property type="match status" value="1"/>
</dbReference>
<dbReference type="InterPro" id="IPR038770">
    <property type="entry name" value="Na+/solute_symporter_sf"/>
</dbReference>
<feature type="transmembrane region" description="Helical" evidence="7">
    <location>
        <begin position="235"/>
        <end position="260"/>
    </location>
</feature>
<evidence type="ECO:0000256" key="6">
    <source>
        <dbReference type="ARBA" id="ARBA00023136"/>
    </source>
</evidence>
<evidence type="ECO:0000256" key="4">
    <source>
        <dbReference type="ARBA" id="ARBA00022692"/>
    </source>
</evidence>
<dbReference type="eggNOG" id="KOG2718">
    <property type="taxonomic scope" value="Eukaryota"/>
</dbReference>
<comment type="similarity">
    <text evidence="3">Belongs to the bile acid:sodium symporter (BASS) (TC 2.A.28) family.</text>
</comment>
<evidence type="ECO:0000256" key="5">
    <source>
        <dbReference type="ARBA" id="ARBA00022989"/>
    </source>
</evidence>
<evidence type="ECO:0000313" key="9">
    <source>
        <dbReference type="Proteomes" id="UP000001514"/>
    </source>
</evidence>
<keyword evidence="6 7" id="KW-0472">Membrane</keyword>
<dbReference type="KEGG" id="smo:SELMODRAFT_164064"/>
<sequence length="395" mass="40751">MAASACFSAGAVILRDRARISSISAPRSLYSSKNGLIFQSHKSRSFTENRSRSARGVPAARSFGDLPVEEGDGVWIQRLEAIGGVLSSLFPVWVGIACVAALVRPSAFLWIKGQLQMVGITITMLGMGMTLSIDDLKGALSMPREVAAGVFLQYTIMPLTGATVARVLGLPSHYAAGLVLVSCCPGGTASNVVTYLARGNVALSVIMTAISTFLAVVMTPLLTAKLAGQYVAVDANALVLSTLQVVLLPVLTGAGMAHYLPGLVRILSPLAPTVAVVTIAAVCAGAIAQSAAAITTTGAQIFVAVAMLHASGFLLGYLAAKVIRFSESTARTISIEVGMQASQQRNSVLGVVLANQHFTSPLTAVPCAISSVCHSVFGSALAGFWQASSQGPSES</sequence>
<keyword evidence="5 7" id="KW-1133">Transmembrane helix</keyword>
<comment type="subcellular location">
    <subcellularLocation>
        <location evidence="2">Membrane</location>
        <topology evidence="2">Multi-pass membrane protein</topology>
    </subcellularLocation>
    <subcellularLocation>
        <location evidence="1">Plastid</location>
        <location evidence="1">Chloroplast envelope</location>
    </subcellularLocation>
</comment>
<feature type="transmembrane region" description="Helical" evidence="7">
    <location>
        <begin position="202"/>
        <end position="223"/>
    </location>
</feature>
<evidence type="ECO:0000256" key="7">
    <source>
        <dbReference type="SAM" id="Phobius"/>
    </source>
</evidence>
<dbReference type="AlphaFoldDB" id="D8QMJ7"/>
<feature type="transmembrane region" description="Helical" evidence="7">
    <location>
        <begin position="175"/>
        <end position="196"/>
    </location>
</feature>
<keyword evidence="4 7" id="KW-0812">Transmembrane</keyword>
<dbReference type="FunCoup" id="D8QMJ7">
    <property type="interactions" value="584"/>
</dbReference>
<feature type="transmembrane region" description="Helical" evidence="7">
    <location>
        <begin position="146"/>
        <end position="168"/>
    </location>
</feature>
<gene>
    <name evidence="8" type="ORF">SELMODRAFT_164064</name>
</gene>
<feature type="transmembrane region" description="Helical" evidence="7">
    <location>
        <begin position="266"/>
        <end position="287"/>
    </location>
</feature>
<evidence type="ECO:0000256" key="2">
    <source>
        <dbReference type="ARBA" id="ARBA00004141"/>
    </source>
</evidence>
<accession>D8QMJ7</accession>
<name>D8QMJ7_SELML</name>
<dbReference type="GO" id="GO:0016020">
    <property type="term" value="C:membrane"/>
    <property type="evidence" value="ECO:0007669"/>
    <property type="project" value="UniProtKB-SubCell"/>
</dbReference>
<dbReference type="PANTHER" id="PTHR10361">
    <property type="entry name" value="SODIUM-BILE ACID COTRANSPORTER"/>
    <property type="match status" value="1"/>
</dbReference>
<organism evidence="9">
    <name type="scientific">Selaginella moellendorffii</name>
    <name type="common">Spikemoss</name>
    <dbReference type="NCBI Taxonomy" id="88036"/>
    <lineage>
        <taxon>Eukaryota</taxon>
        <taxon>Viridiplantae</taxon>
        <taxon>Streptophyta</taxon>
        <taxon>Embryophyta</taxon>
        <taxon>Tracheophyta</taxon>
        <taxon>Lycopodiopsida</taxon>
        <taxon>Selaginellales</taxon>
        <taxon>Selaginellaceae</taxon>
        <taxon>Selaginella</taxon>
    </lineage>
</organism>
<evidence type="ECO:0000256" key="3">
    <source>
        <dbReference type="ARBA" id="ARBA00006528"/>
    </source>
</evidence>
<proteinExistence type="inferred from homology"/>
<keyword evidence="9" id="KW-1185">Reference proteome</keyword>
<dbReference type="InterPro" id="IPR002657">
    <property type="entry name" value="BilAc:Na_symport/Acr3"/>
</dbReference>
<dbReference type="GO" id="GO:0009941">
    <property type="term" value="C:chloroplast envelope"/>
    <property type="evidence" value="ECO:0007669"/>
    <property type="project" value="UniProtKB-SubCell"/>
</dbReference>
<protein>
    <submittedName>
        <fullName evidence="8">Uncharacterized protein</fullName>
    </submittedName>
</protein>
<dbReference type="InParanoid" id="D8QMJ7"/>
<feature type="transmembrane region" description="Helical" evidence="7">
    <location>
        <begin position="81"/>
        <end position="103"/>
    </location>
</feature>
<feature type="transmembrane region" description="Helical" evidence="7">
    <location>
        <begin position="115"/>
        <end position="134"/>
    </location>
</feature>
<dbReference type="PANTHER" id="PTHR10361:SF28">
    <property type="entry name" value="P3 PROTEIN-RELATED"/>
    <property type="match status" value="1"/>
</dbReference>